<evidence type="ECO:0000256" key="1">
    <source>
        <dbReference type="SAM" id="Phobius"/>
    </source>
</evidence>
<sequence length="288" mass="32057">MKFWEALLKIDRRVVFLVVGLSVLIPLIFPFYIKTNVMQTTQKLFDTIEEIDPEAQGILIAADYDPQTMPELQPMFISLLRHAFARRIPVLVMSSYIQGPGLAKQGLDQVTQEFNIRAETNEDSISYGRDYVFLGFPPLWLAAVLRMGSDISQAFPADYFKNRTASLEMMKRIKNYNDIGLIVSIAGSAIPQSWVTYANTRFGVKVGAGATAVTAPDFYPFLQTGQMSGMIAGLKGASEYEYLVNTKYNLTGPTPATRGMSSQSIAHITILLLVVIGNIGYFATRRKK</sequence>
<keyword evidence="1" id="KW-0472">Membrane</keyword>
<dbReference type="AlphaFoldDB" id="A0A7V0Z411"/>
<feature type="transmembrane region" description="Helical" evidence="1">
    <location>
        <begin position="14"/>
        <end position="33"/>
    </location>
</feature>
<organism evidence="2">
    <name type="scientific">candidate division WOR-3 bacterium</name>
    <dbReference type="NCBI Taxonomy" id="2052148"/>
    <lineage>
        <taxon>Bacteria</taxon>
        <taxon>Bacteria division WOR-3</taxon>
    </lineage>
</organism>
<protein>
    <submittedName>
        <fullName evidence="2">Uncharacterized protein</fullName>
    </submittedName>
</protein>
<comment type="caution">
    <text evidence="2">The sequence shown here is derived from an EMBL/GenBank/DDBJ whole genome shotgun (WGS) entry which is preliminary data.</text>
</comment>
<reference evidence="2" key="1">
    <citation type="journal article" date="2020" name="mSystems">
        <title>Genome- and Community-Level Interaction Insights into Carbon Utilization and Element Cycling Functions of Hydrothermarchaeota in Hydrothermal Sediment.</title>
        <authorList>
            <person name="Zhou Z."/>
            <person name="Liu Y."/>
            <person name="Xu W."/>
            <person name="Pan J."/>
            <person name="Luo Z.H."/>
            <person name="Li M."/>
        </authorList>
    </citation>
    <scope>NUCLEOTIDE SEQUENCE [LARGE SCALE GENOMIC DNA]</scope>
    <source>
        <strain evidence="2">SpSt-258</strain>
    </source>
</reference>
<keyword evidence="1" id="KW-0812">Transmembrane</keyword>
<proteinExistence type="predicted"/>
<keyword evidence="1" id="KW-1133">Transmembrane helix</keyword>
<evidence type="ECO:0000313" key="2">
    <source>
        <dbReference type="EMBL" id="HDY58242.1"/>
    </source>
</evidence>
<accession>A0A7V0Z411</accession>
<feature type="transmembrane region" description="Helical" evidence="1">
    <location>
        <begin position="179"/>
        <end position="197"/>
    </location>
</feature>
<feature type="transmembrane region" description="Helical" evidence="1">
    <location>
        <begin position="265"/>
        <end position="284"/>
    </location>
</feature>
<gene>
    <name evidence="2" type="ORF">ENP86_01615</name>
</gene>
<name>A0A7V0Z411_UNCW3</name>
<dbReference type="EMBL" id="DSKY01000003">
    <property type="protein sequence ID" value="HDY58242.1"/>
    <property type="molecule type" value="Genomic_DNA"/>
</dbReference>